<dbReference type="GO" id="GO:0030246">
    <property type="term" value="F:carbohydrate binding"/>
    <property type="evidence" value="ECO:0007669"/>
    <property type="project" value="InterPro"/>
</dbReference>
<feature type="compositionally biased region" description="Basic and acidic residues" evidence="1">
    <location>
        <begin position="95"/>
        <end position="113"/>
    </location>
</feature>
<keyword evidence="2" id="KW-0378">Hydrolase</keyword>
<dbReference type="GO" id="GO:0004180">
    <property type="term" value="F:carboxypeptidase activity"/>
    <property type="evidence" value="ECO:0007669"/>
    <property type="project" value="UniProtKB-KW"/>
</dbReference>
<feature type="compositionally biased region" description="Polar residues" evidence="1">
    <location>
        <begin position="42"/>
        <end position="56"/>
    </location>
</feature>
<dbReference type="Pfam" id="PF13620">
    <property type="entry name" value="CarboxypepD_reg"/>
    <property type="match status" value="3"/>
</dbReference>
<accession>A0A848LFY3</accession>
<dbReference type="SUPFAM" id="SSF49464">
    <property type="entry name" value="Carboxypeptidase regulatory domain-like"/>
    <property type="match status" value="3"/>
</dbReference>
<dbReference type="InterPro" id="IPR013784">
    <property type="entry name" value="Carb-bd-like_fold"/>
</dbReference>
<dbReference type="Proteomes" id="UP000518300">
    <property type="component" value="Unassembled WGS sequence"/>
</dbReference>
<gene>
    <name evidence="2" type="ORF">HG543_10610</name>
</gene>
<feature type="compositionally biased region" description="Basic and acidic residues" evidence="1">
    <location>
        <begin position="468"/>
        <end position="483"/>
    </location>
</feature>
<reference evidence="2 3" key="1">
    <citation type="submission" date="2020-04" db="EMBL/GenBank/DDBJ databases">
        <title>Draft genome of Pyxidicoccus fallax type strain.</title>
        <authorList>
            <person name="Whitworth D.E."/>
        </authorList>
    </citation>
    <scope>NUCLEOTIDE SEQUENCE [LARGE SCALE GENOMIC DNA]</scope>
    <source>
        <strain evidence="2 3">DSM 14698</strain>
    </source>
</reference>
<evidence type="ECO:0000256" key="1">
    <source>
        <dbReference type="SAM" id="MobiDB-lite"/>
    </source>
</evidence>
<dbReference type="InterPro" id="IPR008969">
    <property type="entry name" value="CarboxyPept-like_regulatory"/>
</dbReference>
<feature type="region of interest" description="Disordered" evidence="1">
    <location>
        <begin position="79"/>
        <end position="113"/>
    </location>
</feature>
<name>A0A848LFY3_9BACT</name>
<comment type="caution">
    <text evidence="2">The sequence shown here is derived from an EMBL/GenBank/DDBJ whole genome shotgun (WGS) entry which is preliminary data.</text>
</comment>
<proteinExistence type="predicted"/>
<organism evidence="2 3">
    <name type="scientific">Pyxidicoccus fallax</name>
    <dbReference type="NCBI Taxonomy" id="394095"/>
    <lineage>
        <taxon>Bacteria</taxon>
        <taxon>Pseudomonadati</taxon>
        <taxon>Myxococcota</taxon>
        <taxon>Myxococcia</taxon>
        <taxon>Myxococcales</taxon>
        <taxon>Cystobacterineae</taxon>
        <taxon>Myxococcaceae</taxon>
        <taxon>Pyxidicoccus</taxon>
    </lineage>
</organism>
<feature type="region of interest" description="Disordered" evidence="1">
    <location>
        <begin position="26"/>
        <end position="56"/>
    </location>
</feature>
<dbReference type="EMBL" id="JABBJJ010000036">
    <property type="protein sequence ID" value="NMO15301.1"/>
    <property type="molecule type" value="Genomic_DNA"/>
</dbReference>
<keyword evidence="2" id="KW-0645">Protease</keyword>
<feature type="region of interest" description="Disordered" evidence="1">
    <location>
        <begin position="646"/>
        <end position="673"/>
    </location>
</feature>
<keyword evidence="3" id="KW-1185">Reference proteome</keyword>
<dbReference type="Gene3D" id="2.60.40.1120">
    <property type="entry name" value="Carboxypeptidase-like, regulatory domain"/>
    <property type="match status" value="3"/>
</dbReference>
<protein>
    <submittedName>
        <fullName evidence="2">Carboxypeptidase regulatory-like domain-containing protein</fullName>
    </submittedName>
</protein>
<keyword evidence="2" id="KW-0121">Carboxypeptidase</keyword>
<sequence>MSGWVVFGALVLVAWGLLHGRWGTEAPAGTPTLQARGGTPASPASRTRASPRLSGTLSIHGTVVDLHGTPMAGVRVTASWPEPGQTLSGLPCPESTREPHQDPRDPSTRNRKLPDCVYGMADVIIDLVRAREGEAPLHGEATTGPDGTFVLEGLPEGPQMLWALGERGAAVRSGVPSGAQGVELVLQPGIQVAGTVLGGDEPLAGATVTVVSLDSSTRFFDTTSGADGRFRVGPLPRDPYLILIEKEGWFPVLTDTRDGTMIHLRRSSRLSGRVVSQGAPVPGAEVRVSEGNGIPRDDARRLTADAQGRFTLELPAVAHTLSAARDGRYALARVAEGDASPEVVLELGSALHVDGLVTDESGRPVAGATVKMHTNEKYITTLKTVSGEDGRFRVGPAEPMTWDFTVGAPGHIYLEFIEPQEVTSGMAPVRLVLTRAASVSGRITDAEGHPLAGLPLQSVRPVEPTEDAPGKEEPQDRTWTDEEGRFSIDVSEPGDYRIDVRDTPFIDASFPVRAPAKDVHLTLKRGASVAGTVVESNGLPLRGCFVELLVLHEDDTASLKRAGSTDEQGRFLIQGVEPGRYRLMATQEVPGVTRQTWREVELKEGPRAQVELRLAPERTLSGTVVDVAGKPVEGAYVRARALEASEEGPSWRRGRRGNRYHGPEGYETGPDGRFTLRGLTEAEYVLSAWLNHHVFAPERSTGGTPGEKDGLRVGAGTTEVRLVLQREPVITGRVVGSDGAPVTRFRVHGHPMEDPGGAFTLPLPRLDSETLIIQAEGLPPRLLELPTSKGDVVDLGVVRLGGGRRLRGRVLDAETSAPVDTALFTLFDRAADPEVAPQYPHVILVGEAEEDGVFDLPAVDLEAFDLVVHAPEYLGQQLTPAPEQEELTVRLDPGARVEVTVKDRRGRLLATHIEFEGDEGFRVLSTASQGRRVQRGLPPDTYTVSLDGEGFDARRFPDFPPQRVVVPAKGTVRVLFQEKE</sequence>
<dbReference type="SUPFAM" id="SSF49452">
    <property type="entry name" value="Starch-binding domain-like"/>
    <property type="match status" value="3"/>
</dbReference>
<feature type="region of interest" description="Disordered" evidence="1">
    <location>
        <begin position="447"/>
        <end position="483"/>
    </location>
</feature>
<evidence type="ECO:0000313" key="3">
    <source>
        <dbReference type="Proteomes" id="UP000518300"/>
    </source>
</evidence>
<dbReference type="AlphaFoldDB" id="A0A848LFY3"/>
<dbReference type="RefSeq" id="WP_169344594.1">
    <property type="nucleotide sequence ID" value="NZ_JABBJJ010000036.1"/>
</dbReference>
<evidence type="ECO:0000313" key="2">
    <source>
        <dbReference type="EMBL" id="NMO15301.1"/>
    </source>
</evidence>